<feature type="domain" description="Ubiquitin-like" evidence="5">
    <location>
        <begin position="1"/>
        <end position="75"/>
    </location>
</feature>
<dbReference type="CDD" id="cd04508">
    <property type="entry name" value="Tudor_SF"/>
    <property type="match status" value="1"/>
</dbReference>
<dbReference type="Gene3D" id="3.30.40.10">
    <property type="entry name" value="Zinc/RING finger domain, C3HC4 (zinc finger)"/>
    <property type="match status" value="1"/>
</dbReference>
<dbReference type="FunFam" id="3.10.20.90:FF:000160">
    <property type="entry name" value="Polyubiquitin-C"/>
    <property type="match status" value="1"/>
</dbReference>
<evidence type="ECO:0000313" key="7">
    <source>
        <dbReference type="Proteomes" id="UP000789595"/>
    </source>
</evidence>
<dbReference type="Proteomes" id="UP000789595">
    <property type="component" value="Unassembled WGS sequence"/>
</dbReference>
<sequence>MQIFVKTLIGETFTLDVEPSDAIDSVKQKIRYRGVPPDQLRLIYAGRQLEDGRTLSDYNIHMESTLYLVLRLGGGPPRARYHQWIKRITVNGADLRDVPSENEAGDGTLVSILFCTNAESSDPAKGNSYINVGALVPPIANCIPCTIADYRGNDERLLPTAVTHTANTLNISFPKLRPGEDYVFNINPVGDRSFVGRSGRIVGSHEVRFQTRDRVLACPICRTQPPRRACGNRVFASAHCPVCLETAEPVVALPCGHALCEGCFGSIPGGALLVNGQSVGAAPRPTEEAQDRDATRQRREAAREDEDAAARREAVERSRREAAEERERRAAVERSQREAERARAELRAARDEAARREAARARERDEAARRARERDEAARREAARAREAAARERPSYNAAFAVNQRVEVRWRSGNQWFTGKITAIRGDRLYDILYDDEDSEARVAESRIRRWVSTPHTGHK</sequence>
<dbReference type="SUPFAM" id="SSF57850">
    <property type="entry name" value="RING/U-box"/>
    <property type="match status" value="1"/>
</dbReference>
<dbReference type="EMBL" id="CAKKNE010000006">
    <property type="protein sequence ID" value="CAH0378570.1"/>
    <property type="molecule type" value="Genomic_DNA"/>
</dbReference>
<keyword evidence="3" id="KW-0862">Zinc</keyword>
<gene>
    <name evidence="6" type="ORF">PECAL_6P01570</name>
</gene>
<reference evidence="6" key="1">
    <citation type="submission" date="2021-11" db="EMBL/GenBank/DDBJ databases">
        <authorList>
            <consortium name="Genoscope - CEA"/>
            <person name="William W."/>
        </authorList>
    </citation>
    <scope>NUCLEOTIDE SEQUENCE</scope>
</reference>
<dbReference type="Gene3D" id="2.30.30.140">
    <property type="match status" value="1"/>
</dbReference>
<dbReference type="InterPro" id="IPR050158">
    <property type="entry name" value="Ubiquitin_ubiquitin-like"/>
</dbReference>
<keyword evidence="7" id="KW-1185">Reference proteome</keyword>
<dbReference type="PANTHER" id="PTHR10666">
    <property type="entry name" value="UBIQUITIN"/>
    <property type="match status" value="1"/>
</dbReference>
<dbReference type="SMART" id="SM00213">
    <property type="entry name" value="UBQ"/>
    <property type="match status" value="1"/>
</dbReference>
<evidence type="ECO:0000256" key="4">
    <source>
        <dbReference type="SAM" id="MobiDB-lite"/>
    </source>
</evidence>
<feature type="compositionally biased region" description="Basic and acidic residues" evidence="4">
    <location>
        <begin position="285"/>
        <end position="339"/>
    </location>
</feature>
<dbReference type="InterPro" id="IPR001841">
    <property type="entry name" value="Znf_RING"/>
</dbReference>
<accession>A0A8J2T1A5</accession>
<dbReference type="Pfam" id="PF00240">
    <property type="entry name" value="ubiquitin"/>
    <property type="match status" value="1"/>
</dbReference>
<dbReference type="PROSITE" id="PS50053">
    <property type="entry name" value="UBIQUITIN_2"/>
    <property type="match status" value="1"/>
</dbReference>
<dbReference type="InterPro" id="IPR000626">
    <property type="entry name" value="Ubiquitin-like_dom"/>
</dbReference>
<dbReference type="InterPro" id="IPR027370">
    <property type="entry name" value="Znf-RING_euk"/>
</dbReference>
<dbReference type="InterPro" id="IPR013083">
    <property type="entry name" value="Znf_RING/FYVE/PHD"/>
</dbReference>
<feature type="region of interest" description="Disordered" evidence="4">
    <location>
        <begin position="357"/>
        <end position="376"/>
    </location>
</feature>
<dbReference type="OrthoDB" id="43557at2759"/>
<keyword evidence="2" id="KW-0863">Zinc-finger</keyword>
<dbReference type="SUPFAM" id="SSF54236">
    <property type="entry name" value="Ubiquitin-like"/>
    <property type="match status" value="1"/>
</dbReference>
<proteinExistence type="predicted"/>
<evidence type="ECO:0000256" key="2">
    <source>
        <dbReference type="ARBA" id="ARBA00022771"/>
    </source>
</evidence>
<protein>
    <recommendedName>
        <fullName evidence="5">Ubiquitin-like domain-containing protein</fullName>
    </recommendedName>
</protein>
<name>A0A8J2T1A5_9STRA</name>
<evidence type="ECO:0000259" key="5">
    <source>
        <dbReference type="PROSITE" id="PS50053"/>
    </source>
</evidence>
<dbReference type="Gene3D" id="3.10.20.90">
    <property type="entry name" value="Phosphatidylinositol 3-kinase Catalytic Subunit, Chain A, domain 1"/>
    <property type="match status" value="1"/>
</dbReference>
<evidence type="ECO:0000313" key="6">
    <source>
        <dbReference type="EMBL" id="CAH0378570.1"/>
    </source>
</evidence>
<dbReference type="InterPro" id="IPR029071">
    <property type="entry name" value="Ubiquitin-like_domsf"/>
</dbReference>
<organism evidence="6 7">
    <name type="scientific">Pelagomonas calceolata</name>
    <dbReference type="NCBI Taxonomy" id="35677"/>
    <lineage>
        <taxon>Eukaryota</taxon>
        <taxon>Sar</taxon>
        <taxon>Stramenopiles</taxon>
        <taxon>Ochrophyta</taxon>
        <taxon>Pelagophyceae</taxon>
        <taxon>Pelagomonadales</taxon>
        <taxon>Pelagomonadaceae</taxon>
        <taxon>Pelagomonas</taxon>
    </lineage>
</organism>
<evidence type="ECO:0000256" key="3">
    <source>
        <dbReference type="ARBA" id="ARBA00022833"/>
    </source>
</evidence>
<keyword evidence="1" id="KW-0479">Metal-binding</keyword>
<dbReference type="InterPro" id="IPR019956">
    <property type="entry name" value="Ubiquitin_dom"/>
</dbReference>
<dbReference type="GO" id="GO:0008270">
    <property type="term" value="F:zinc ion binding"/>
    <property type="evidence" value="ECO:0007669"/>
    <property type="project" value="UniProtKB-KW"/>
</dbReference>
<dbReference type="AlphaFoldDB" id="A0A8J2T1A5"/>
<dbReference type="Pfam" id="PF13445">
    <property type="entry name" value="zf-RING_UBOX"/>
    <property type="match status" value="1"/>
</dbReference>
<feature type="region of interest" description="Disordered" evidence="4">
    <location>
        <begin position="278"/>
        <end position="339"/>
    </location>
</feature>
<evidence type="ECO:0000256" key="1">
    <source>
        <dbReference type="ARBA" id="ARBA00022723"/>
    </source>
</evidence>
<dbReference type="SMART" id="SM00184">
    <property type="entry name" value="RING"/>
    <property type="match status" value="1"/>
</dbReference>
<dbReference type="PRINTS" id="PR00348">
    <property type="entry name" value="UBIQUITIN"/>
</dbReference>
<comment type="caution">
    <text evidence="6">The sequence shown here is derived from an EMBL/GenBank/DDBJ whole genome shotgun (WGS) entry which is preliminary data.</text>
</comment>
<dbReference type="CDD" id="cd16449">
    <property type="entry name" value="RING-HC"/>
    <property type="match status" value="1"/>
</dbReference>